<sequence>MKKYKMIALGALWIVGFNACELTEKPTSYYEKDTFFKTADQAKMSVIGIYDCLSIDKHYGQFEMAMPASDDTYYIQGTGTDNTRRDIAHYMVKPTNTWIADLWEYKYLASTVPILLLKESRRCRALRETLFKGTGGASSFPARFLGIRLN</sequence>
<dbReference type="Gene3D" id="1.25.40.390">
    <property type="match status" value="1"/>
</dbReference>
<accession>W4PB19</accession>
<feature type="chain" id="PRO_5004846335" evidence="1">
    <location>
        <begin position="20"/>
        <end position="150"/>
    </location>
</feature>
<keyword evidence="1" id="KW-0732">Signal</keyword>
<name>W4PB19_9BACE</name>
<evidence type="ECO:0000256" key="1">
    <source>
        <dbReference type="SAM" id="SignalP"/>
    </source>
</evidence>
<evidence type="ECO:0000313" key="3">
    <source>
        <dbReference type="Proteomes" id="UP000018861"/>
    </source>
</evidence>
<evidence type="ECO:0000313" key="2">
    <source>
        <dbReference type="EMBL" id="GAE16593.1"/>
    </source>
</evidence>
<dbReference type="AlphaFoldDB" id="W4PB19"/>
<reference evidence="2 3" key="1">
    <citation type="journal article" date="2014" name="Genome Announc.">
        <title>Draft Genome Sequences of Three Strains of Bacteroides pyogenes Isolated from a Cat and Swine.</title>
        <authorList>
            <person name="Sakamoto M."/>
            <person name="Oshima K."/>
            <person name="Suda W."/>
            <person name="Kitamura K."/>
            <person name="Iida T."/>
            <person name="Hattori M."/>
            <person name="Ohkuma M."/>
        </authorList>
    </citation>
    <scope>NUCLEOTIDE SEQUENCE [LARGE SCALE GENOMIC DNA]</scope>
    <source>
        <strain evidence="2 3">JCM 6292</strain>
    </source>
</reference>
<organism evidence="2 3">
    <name type="scientific">Bacteroides pyogenes JCM 6292</name>
    <dbReference type="NCBI Taxonomy" id="1235809"/>
    <lineage>
        <taxon>Bacteria</taxon>
        <taxon>Pseudomonadati</taxon>
        <taxon>Bacteroidota</taxon>
        <taxon>Bacteroidia</taxon>
        <taxon>Bacteroidales</taxon>
        <taxon>Bacteroidaceae</taxon>
        <taxon>Bacteroides</taxon>
    </lineage>
</organism>
<proteinExistence type="predicted"/>
<dbReference type="SUPFAM" id="SSF48452">
    <property type="entry name" value="TPR-like"/>
    <property type="match status" value="1"/>
</dbReference>
<feature type="signal peptide" evidence="1">
    <location>
        <begin position="1"/>
        <end position="19"/>
    </location>
</feature>
<dbReference type="Proteomes" id="UP000018861">
    <property type="component" value="Unassembled WGS sequence"/>
</dbReference>
<gene>
    <name evidence="2" type="ORF">JCM6292_3046</name>
</gene>
<dbReference type="InterPro" id="IPR011990">
    <property type="entry name" value="TPR-like_helical_dom_sf"/>
</dbReference>
<protein>
    <submittedName>
        <fullName evidence="2">Putative outer membrane protein</fullName>
    </submittedName>
</protein>
<dbReference type="EMBL" id="BAIQ01000038">
    <property type="protein sequence ID" value="GAE16593.1"/>
    <property type="molecule type" value="Genomic_DNA"/>
</dbReference>
<comment type="caution">
    <text evidence="2">The sequence shown here is derived from an EMBL/GenBank/DDBJ whole genome shotgun (WGS) entry which is preliminary data.</text>
</comment>